<dbReference type="Proteomes" id="UP000683360">
    <property type="component" value="Unassembled WGS sequence"/>
</dbReference>
<evidence type="ECO:0000256" key="4">
    <source>
        <dbReference type="ARBA" id="ARBA00022679"/>
    </source>
</evidence>
<dbReference type="InterPro" id="IPR023451">
    <property type="entry name" value="Thymidate_synth/dCMP_Mease_dom"/>
</dbReference>
<dbReference type="EMBL" id="CAJPWZ010001766">
    <property type="protein sequence ID" value="CAG2222695.1"/>
    <property type="molecule type" value="Genomic_DNA"/>
</dbReference>
<dbReference type="OrthoDB" id="766at2759"/>
<evidence type="ECO:0000256" key="3">
    <source>
        <dbReference type="ARBA" id="ARBA00022603"/>
    </source>
</evidence>
<sequence length="207" mass="23968">MPRKTYQYRKANWENIKQDVNKLTQEIKGHYHSSSTDELWNTFTERLLQSAGKLKKTVIVMEVEQKQMNGHGDNLVKTGEIKQNGCNGHTNGTTRRHDEYHYLDAIQEVMDHGVRKSNRTGIDTLSIFGMQMRYSLFRSHNFLLTTKRVFWRGVAEELLWFVAGCTSGKKLSDKNVKIWDANGSRDFLDGLGLTHREEGIFCLENLI</sequence>
<dbReference type="GO" id="GO:0005829">
    <property type="term" value="C:cytosol"/>
    <property type="evidence" value="ECO:0007669"/>
    <property type="project" value="TreeGrafter"/>
</dbReference>
<feature type="region of interest" description="Disordered" evidence="5">
    <location>
        <begin position="71"/>
        <end position="93"/>
    </location>
</feature>
<reference evidence="7" key="1">
    <citation type="submission" date="2021-03" db="EMBL/GenBank/DDBJ databases">
        <authorList>
            <person name="Bekaert M."/>
        </authorList>
    </citation>
    <scope>NUCLEOTIDE SEQUENCE</scope>
</reference>
<gene>
    <name evidence="7" type="ORF">MEDL_35988</name>
</gene>
<keyword evidence="3 7" id="KW-0489">Methyltransferase</keyword>
<dbReference type="Gene3D" id="3.30.572.10">
    <property type="entry name" value="Thymidylate synthase/dCMP hydroxymethylase domain"/>
    <property type="match status" value="1"/>
</dbReference>
<protein>
    <recommendedName>
        <fullName evidence="2">Thymidylate synthase</fullName>
    </recommendedName>
</protein>
<dbReference type="GO" id="GO:0006231">
    <property type="term" value="P:dTMP biosynthetic process"/>
    <property type="evidence" value="ECO:0007669"/>
    <property type="project" value="TreeGrafter"/>
</dbReference>
<keyword evidence="8" id="KW-1185">Reference proteome</keyword>
<keyword evidence="4 7" id="KW-0808">Transferase</keyword>
<dbReference type="SUPFAM" id="SSF55831">
    <property type="entry name" value="Thymidylate synthase/dCMP hydroxymethylase"/>
    <property type="match status" value="1"/>
</dbReference>
<dbReference type="GO" id="GO:0004799">
    <property type="term" value="F:thymidylate synthase activity"/>
    <property type="evidence" value="ECO:0007669"/>
    <property type="project" value="TreeGrafter"/>
</dbReference>
<proteinExistence type="predicted"/>
<comment type="caution">
    <text evidence="7">The sequence shown here is derived from an EMBL/GenBank/DDBJ whole genome shotgun (WGS) entry which is preliminary data.</text>
</comment>
<dbReference type="InterPro" id="IPR036926">
    <property type="entry name" value="Thymidate_synth/dCMP_Mease_sf"/>
</dbReference>
<dbReference type="Pfam" id="PF00303">
    <property type="entry name" value="Thymidylat_synt"/>
    <property type="match status" value="1"/>
</dbReference>
<evidence type="ECO:0000259" key="6">
    <source>
        <dbReference type="Pfam" id="PF00303"/>
    </source>
</evidence>
<feature type="compositionally biased region" description="Polar residues" evidence="5">
    <location>
        <begin position="84"/>
        <end position="93"/>
    </location>
</feature>
<evidence type="ECO:0000256" key="1">
    <source>
        <dbReference type="ARBA" id="ARBA00004992"/>
    </source>
</evidence>
<evidence type="ECO:0000256" key="2">
    <source>
        <dbReference type="ARBA" id="ARBA00015931"/>
    </source>
</evidence>
<dbReference type="GO" id="GO:0005739">
    <property type="term" value="C:mitochondrion"/>
    <property type="evidence" value="ECO:0007669"/>
    <property type="project" value="TreeGrafter"/>
</dbReference>
<organism evidence="7 8">
    <name type="scientific">Mytilus edulis</name>
    <name type="common">Blue mussel</name>
    <dbReference type="NCBI Taxonomy" id="6550"/>
    <lineage>
        <taxon>Eukaryota</taxon>
        <taxon>Metazoa</taxon>
        <taxon>Spiralia</taxon>
        <taxon>Lophotrochozoa</taxon>
        <taxon>Mollusca</taxon>
        <taxon>Bivalvia</taxon>
        <taxon>Autobranchia</taxon>
        <taxon>Pteriomorphia</taxon>
        <taxon>Mytilida</taxon>
        <taxon>Mytiloidea</taxon>
        <taxon>Mytilidae</taxon>
        <taxon>Mytilinae</taxon>
        <taxon>Mytilus</taxon>
    </lineage>
</organism>
<dbReference type="GO" id="GO:0032259">
    <property type="term" value="P:methylation"/>
    <property type="evidence" value="ECO:0007669"/>
    <property type="project" value="UniProtKB-KW"/>
</dbReference>
<accession>A0A8S3T1D6</accession>
<feature type="domain" description="Thymidylate synthase/dCMP hydroxymethylase" evidence="6">
    <location>
        <begin position="101"/>
        <end position="186"/>
    </location>
</feature>
<dbReference type="PANTHER" id="PTHR11548:SF2">
    <property type="entry name" value="THYMIDYLATE SYNTHASE"/>
    <property type="match status" value="1"/>
</dbReference>
<name>A0A8S3T1D6_MYTED</name>
<dbReference type="PANTHER" id="PTHR11548">
    <property type="entry name" value="THYMIDYLATE SYNTHASE 1"/>
    <property type="match status" value="1"/>
</dbReference>
<evidence type="ECO:0000313" key="7">
    <source>
        <dbReference type="EMBL" id="CAG2222695.1"/>
    </source>
</evidence>
<dbReference type="InterPro" id="IPR045097">
    <property type="entry name" value="Thymidate_synth/dCMP_Mease"/>
</dbReference>
<evidence type="ECO:0000313" key="8">
    <source>
        <dbReference type="Proteomes" id="UP000683360"/>
    </source>
</evidence>
<comment type="pathway">
    <text evidence="1">Pyrimidine metabolism; dTTP biosynthesis.</text>
</comment>
<evidence type="ECO:0000256" key="5">
    <source>
        <dbReference type="SAM" id="MobiDB-lite"/>
    </source>
</evidence>
<dbReference type="AlphaFoldDB" id="A0A8S3T1D6"/>